<comment type="function">
    <text evidence="4">Essential cell division protein that forms a contractile ring structure (Z ring) at the future cell division site. The regulation of the ring assembly controls the timing and the location of cell division. One of the functions of the FtsZ ring is to recruit other cell division proteins to the septum to produce a new cell wall between the dividing cells. Binds GTP and shows GTPase activity.</text>
</comment>
<dbReference type="Proteomes" id="UP000063234">
    <property type="component" value="Chromosome"/>
</dbReference>
<accession>A0A0S3QU63</accession>
<dbReference type="GO" id="GO:0005525">
    <property type="term" value="F:GTP binding"/>
    <property type="evidence" value="ECO:0007669"/>
    <property type="project" value="UniProtKB-UniRule"/>
</dbReference>
<dbReference type="InterPro" id="IPR020805">
    <property type="entry name" value="Cell_div_FtsZ_CS"/>
</dbReference>
<keyword evidence="9" id="KW-1185">Reference proteome</keyword>
<sequence length="373" mass="40293">MLVEEGSFEVVHNEGNSTKIKVIGVGGAGGNALNNMVEHGLSGVEFIAINTDKQALDGCKKGVRPILIGETVTGGQGAGNDPEVGRKAAEESEALLIDILGDAEMVFITAGMGGGTGTGASPVLAHIAKEMGILTVAVVTKPFDWESGRRENAELGIRRLREHVDAMIVINNNKIYKLNPDEPLIDLFKKVDDVLRQGVQGVTDIIRDKGYINADFNDVKTIMKYKGMALMAIAEASGENRAEEAVRKALSNPLVDHEGILGAKGVLYNITTGLDFTGRELQTIGTLIQQEAGDVATMVYGWVQDPSMNGNIRLTIIATGFETPEVVPSNEKNVNVKEKLEFKKTIEKPDKNQKNYCEFNPKIPGMLRNFLDS</sequence>
<evidence type="ECO:0000256" key="4">
    <source>
        <dbReference type="HAMAP-Rule" id="MF_00909"/>
    </source>
</evidence>
<dbReference type="FunFam" id="3.40.50.1440:FF:000001">
    <property type="entry name" value="Cell division protein FtsZ"/>
    <property type="match status" value="1"/>
</dbReference>
<dbReference type="InterPro" id="IPR036525">
    <property type="entry name" value="Tubulin/FtsZ_GTPase_sf"/>
</dbReference>
<feature type="binding site" evidence="4">
    <location>
        <begin position="27"/>
        <end position="31"/>
    </location>
    <ligand>
        <name>GTP</name>
        <dbReference type="ChEBI" id="CHEBI:37565"/>
    </ligand>
</feature>
<dbReference type="InterPro" id="IPR037103">
    <property type="entry name" value="Tubulin/FtsZ-like_C"/>
</dbReference>
<dbReference type="InterPro" id="IPR003008">
    <property type="entry name" value="Tubulin_FtsZ_GTPase"/>
</dbReference>
<dbReference type="HAMAP" id="MF_00909">
    <property type="entry name" value="FtsZ"/>
    <property type="match status" value="1"/>
</dbReference>
<keyword evidence="4" id="KW-0131">Cell cycle</keyword>
<organism evidence="8 9">
    <name type="scientific">Thermosulfidibacter takaii (strain DSM 17441 / JCM 13301 / NBRC 103674 / ABI70S6)</name>
    <dbReference type="NCBI Taxonomy" id="1298851"/>
    <lineage>
        <taxon>Bacteria</taxon>
        <taxon>Pseudomonadati</taxon>
        <taxon>Thermosulfidibacterota</taxon>
        <taxon>Thermosulfidibacteria</taxon>
        <taxon>Thermosulfidibacterales</taxon>
        <taxon>Thermosulfidibacteraceae</taxon>
    </lineage>
</organism>
<dbReference type="GO" id="GO:0003924">
    <property type="term" value="F:GTPase activity"/>
    <property type="evidence" value="ECO:0007669"/>
    <property type="project" value="UniProtKB-UniRule"/>
</dbReference>
<dbReference type="PROSITE" id="PS01134">
    <property type="entry name" value="FTSZ_1"/>
    <property type="match status" value="1"/>
</dbReference>
<dbReference type="SUPFAM" id="SSF52490">
    <property type="entry name" value="Tubulin nucleotide-binding domain-like"/>
    <property type="match status" value="1"/>
</dbReference>
<feature type="domain" description="Tubulin/FtsZ GTPase" evidence="6">
    <location>
        <begin position="19"/>
        <end position="210"/>
    </location>
</feature>
<comment type="similarity">
    <text evidence="1 4">Belongs to the FtsZ family.</text>
</comment>
<dbReference type="PATRIC" id="fig|1298851.3.peg.1102"/>
<dbReference type="OrthoDB" id="9813375at2"/>
<gene>
    <name evidence="4 8" type="primary">ftsZ</name>
    <name evidence="8" type="ORF">TST_1047</name>
</gene>
<dbReference type="InterPro" id="IPR018316">
    <property type="entry name" value="Tubulin/FtsZ_2-layer-sand-dom"/>
</dbReference>
<dbReference type="SMART" id="SM00865">
    <property type="entry name" value="Tubulin_C"/>
    <property type="match status" value="1"/>
</dbReference>
<dbReference type="GO" id="GO:0043093">
    <property type="term" value="P:FtsZ-dependent cytokinesis"/>
    <property type="evidence" value="ECO:0007669"/>
    <property type="project" value="UniProtKB-UniRule"/>
</dbReference>
<dbReference type="KEGG" id="ttk:TST_1047"/>
<dbReference type="GO" id="GO:0000917">
    <property type="term" value="P:division septum assembly"/>
    <property type="evidence" value="ECO:0007669"/>
    <property type="project" value="UniProtKB-KW"/>
</dbReference>
<evidence type="ECO:0000313" key="9">
    <source>
        <dbReference type="Proteomes" id="UP000063234"/>
    </source>
</evidence>
<dbReference type="Pfam" id="PF12327">
    <property type="entry name" value="FtsZ_C"/>
    <property type="match status" value="1"/>
</dbReference>
<evidence type="ECO:0000256" key="3">
    <source>
        <dbReference type="ARBA" id="ARBA00023134"/>
    </source>
</evidence>
<evidence type="ECO:0000259" key="6">
    <source>
        <dbReference type="SMART" id="SM00864"/>
    </source>
</evidence>
<dbReference type="SUPFAM" id="SSF55307">
    <property type="entry name" value="Tubulin C-terminal domain-like"/>
    <property type="match status" value="1"/>
</dbReference>
<dbReference type="InterPro" id="IPR000158">
    <property type="entry name" value="Cell_div_FtsZ"/>
</dbReference>
<protein>
    <recommendedName>
        <fullName evidence="4 5">Cell division protein FtsZ</fullName>
    </recommendedName>
</protein>
<reference evidence="9" key="1">
    <citation type="journal article" date="2018" name="Science">
        <title>A primordial and reversible TCA cycle in a facultatively chemolithoautotrophic thermophile.</title>
        <authorList>
            <person name="Nunoura T."/>
            <person name="Chikaraishi Y."/>
            <person name="Izaki R."/>
            <person name="Suwa T."/>
            <person name="Sato T."/>
            <person name="Harada T."/>
            <person name="Mori K."/>
            <person name="Kato Y."/>
            <person name="Miyazaki M."/>
            <person name="Shimamura S."/>
            <person name="Yanagawa K."/>
            <person name="Shuto A."/>
            <person name="Ohkouchi N."/>
            <person name="Fujita N."/>
            <person name="Takaki Y."/>
            <person name="Atomi H."/>
            <person name="Takai K."/>
        </authorList>
    </citation>
    <scope>NUCLEOTIDE SEQUENCE [LARGE SCALE GENOMIC DNA]</scope>
    <source>
        <strain evidence="9">DSM 17441 / JCM 13301 / NBRC 103674 / ABI70S6</strain>
    </source>
</reference>
<keyword evidence="2 4" id="KW-0547">Nucleotide-binding</keyword>
<comment type="subcellular location">
    <subcellularLocation>
        <location evidence="4">Cytoplasm</location>
    </subcellularLocation>
    <text evidence="4">Assembles at midcell at the inner surface of the cytoplasmic membrane.</text>
</comment>
<evidence type="ECO:0000256" key="5">
    <source>
        <dbReference type="NCBIfam" id="TIGR00065"/>
    </source>
</evidence>
<feature type="binding site" evidence="4">
    <location>
        <position position="146"/>
    </location>
    <ligand>
        <name>GTP</name>
        <dbReference type="ChEBI" id="CHEBI:37565"/>
    </ligand>
</feature>
<keyword evidence="4 8" id="KW-0132">Cell division</keyword>
<dbReference type="NCBIfam" id="TIGR00065">
    <property type="entry name" value="ftsZ"/>
    <property type="match status" value="1"/>
</dbReference>
<dbReference type="GO" id="GO:0032153">
    <property type="term" value="C:cell division site"/>
    <property type="evidence" value="ECO:0007669"/>
    <property type="project" value="UniProtKB-UniRule"/>
</dbReference>
<evidence type="ECO:0000259" key="7">
    <source>
        <dbReference type="SMART" id="SM00865"/>
    </source>
</evidence>
<dbReference type="SMART" id="SM00864">
    <property type="entry name" value="Tubulin"/>
    <property type="match status" value="1"/>
</dbReference>
<evidence type="ECO:0000313" key="8">
    <source>
        <dbReference type="EMBL" id="BAT71841.1"/>
    </source>
</evidence>
<proteinExistence type="inferred from homology"/>
<dbReference type="Gene3D" id="3.30.1330.20">
    <property type="entry name" value="Tubulin/FtsZ, C-terminal domain"/>
    <property type="match status" value="1"/>
</dbReference>
<dbReference type="CDD" id="cd02201">
    <property type="entry name" value="FtsZ_type1"/>
    <property type="match status" value="1"/>
</dbReference>
<dbReference type="PRINTS" id="PR00423">
    <property type="entry name" value="CELLDVISFTSZ"/>
</dbReference>
<feature type="binding site" evidence="4">
    <location>
        <begin position="115"/>
        <end position="117"/>
    </location>
    <ligand>
        <name>GTP</name>
        <dbReference type="ChEBI" id="CHEBI:37565"/>
    </ligand>
</feature>
<feature type="binding site" evidence="4">
    <location>
        <position position="149"/>
    </location>
    <ligand>
        <name>GTP</name>
        <dbReference type="ChEBI" id="CHEBI:37565"/>
    </ligand>
</feature>
<evidence type="ECO:0000256" key="1">
    <source>
        <dbReference type="ARBA" id="ARBA00009690"/>
    </source>
</evidence>
<dbReference type="PANTHER" id="PTHR30314:SF3">
    <property type="entry name" value="MITOCHONDRIAL DIVISION PROTEIN FSZA"/>
    <property type="match status" value="1"/>
</dbReference>
<name>A0A0S3QU63_THET7</name>
<dbReference type="EMBL" id="AP013035">
    <property type="protein sequence ID" value="BAT71841.1"/>
    <property type="molecule type" value="Genomic_DNA"/>
</dbReference>
<dbReference type="GO" id="GO:0051258">
    <property type="term" value="P:protein polymerization"/>
    <property type="evidence" value="ECO:0007669"/>
    <property type="project" value="UniProtKB-UniRule"/>
</dbReference>
<keyword evidence="4" id="KW-0963">Cytoplasm</keyword>
<dbReference type="RefSeq" id="WP_068549839.1">
    <property type="nucleotide sequence ID" value="NZ_AP013035.1"/>
</dbReference>
<evidence type="ECO:0000256" key="2">
    <source>
        <dbReference type="ARBA" id="ARBA00022741"/>
    </source>
</evidence>
<dbReference type="STRING" id="1298851.TST_1047"/>
<dbReference type="Gene3D" id="3.40.50.1440">
    <property type="entry name" value="Tubulin/FtsZ, GTPase domain"/>
    <property type="match status" value="1"/>
</dbReference>
<dbReference type="InterPro" id="IPR045061">
    <property type="entry name" value="FtsZ/CetZ"/>
</dbReference>
<keyword evidence="4" id="KW-0717">Septation</keyword>
<dbReference type="InterPro" id="IPR024757">
    <property type="entry name" value="FtsZ_C"/>
</dbReference>
<feature type="binding site" evidence="4">
    <location>
        <position position="192"/>
    </location>
    <ligand>
        <name>GTP</name>
        <dbReference type="ChEBI" id="CHEBI:37565"/>
    </ligand>
</feature>
<dbReference type="PANTHER" id="PTHR30314">
    <property type="entry name" value="CELL DIVISION PROTEIN FTSZ-RELATED"/>
    <property type="match status" value="1"/>
</dbReference>
<dbReference type="Pfam" id="PF00091">
    <property type="entry name" value="Tubulin"/>
    <property type="match status" value="1"/>
</dbReference>
<keyword evidence="3 4" id="KW-0342">GTP-binding</keyword>
<comment type="subunit">
    <text evidence="4">Homodimer. Polymerizes to form a dynamic ring structure in a strictly GTP-dependent manner. Interacts directly with several other division proteins.</text>
</comment>
<feature type="domain" description="Tubulin/FtsZ 2-layer sandwich" evidence="7">
    <location>
        <begin position="212"/>
        <end position="330"/>
    </location>
</feature>
<dbReference type="AlphaFoldDB" id="A0A0S3QU63"/>
<dbReference type="InterPro" id="IPR008280">
    <property type="entry name" value="Tub_FtsZ_C"/>
</dbReference>
<dbReference type="GO" id="GO:0005737">
    <property type="term" value="C:cytoplasm"/>
    <property type="evidence" value="ECO:0007669"/>
    <property type="project" value="UniProtKB-SubCell"/>
</dbReference>